<keyword evidence="2" id="KW-1185">Reference proteome</keyword>
<gene>
    <name evidence="1" type="ORF">ACERZ8_09515</name>
</gene>
<proteinExistence type="predicted"/>
<evidence type="ECO:0000313" key="2">
    <source>
        <dbReference type="Proteomes" id="UP001627408"/>
    </source>
</evidence>
<name>A0ABW8UT41_9RHOB</name>
<dbReference type="RefSeq" id="WP_407591963.1">
    <property type="nucleotide sequence ID" value="NZ_JBHDIY010000002.1"/>
</dbReference>
<accession>A0ABW8UT41</accession>
<reference evidence="1 2" key="1">
    <citation type="submission" date="2024-08" db="EMBL/GenBank/DDBJ databases">
        <title>Tateyamaria sp. nov., isolated from marine algae.</title>
        <authorList>
            <person name="Choi B.J."/>
            <person name="Kim J.M."/>
            <person name="Lee J.K."/>
            <person name="Choi D.G."/>
            <person name="Bayburt H."/>
            <person name="Baek J.H."/>
            <person name="Han D.M."/>
            <person name="Jeon C.O."/>
        </authorList>
    </citation>
    <scope>NUCLEOTIDE SEQUENCE [LARGE SCALE GENOMIC DNA]</scope>
    <source>
        <strain evidence="1 2">KMU-156</strain>
    </source>
</reference>
<dbReference type="Proteomes" id="UP001627408">
    <property type="component" value="Unassembled WGS sequence"/>
</dbReference>
<organism evidence="1 2">
    <name type="scientific">Tateyamaria armeniaca</name>
    <dbReference type="NCBI Taxonomy" id="2518930"/>
    <lineage>
        <taxon>Bacteria</taxon>
        <taxon>Pseudomonadati</taxon>
        <taxon>Pseudomonadota</taxon>
        <taxon>Alphaproteobacteria</taxon>
        <taxon>Rhodobacterales</taxon>
        <taxon>Roseobacteraceae</taxon>
        <taxon>Tateyamaria</taxon>
    </lineage>
</organism>
<protein>
    <recommendedName>
        <fullName evidence="3">Phage baseplate protein</fullName>
    </recommendedName>
</protein>
<evidence type="ECO:0000313" key="1">
    <source>
        <dbReference type="EMBL" id="MFL4470092.1"/>
    </source>
</evidence>
<evidence type="ECO:0008006" key="3">
    <source>
        <dbReference type="Google" id="ProtNLM"/>
    </source>
</evidence>
<dbReference type="EMBL" id="JBHDIY010000002">
    <property type="protein sequence ID" value="MFL4470092.1"/>
    <property type="molecule type" value="Genomic_DNA"/>
</dbReference>
<comment type="caution">
    <text evidence="1">The sequence shown here is derived from an EMBL/GenBank/DDBJ whole genome shotgun (WGS) entry which is preliminary data.</text>
</comment>
<sequence>MTLREVTATQELEVTDTQALLSQLCMGGPVPQDALNLSEQDMAMAALYTAMYGETIECHVPCSACDRKFETQFELSDWIASLRSGPDITRTGPNTFLYSDFSFRVPMSGDLDALGDVPPKARAKQLAQACVLEGTPDQQELEAALMRAGPMLDDDIEAHCPHCDAHQTFPLRLDAYFWAALRRERPIIIREIHQIAMAYNWPRSEIMSLPRSLRREHVRLILSDHRPRGVSSWR</sequence>